<gene>
    <name evidence="3" type="ORF">Taro_022166</name>
</gene>
<dbReference type="OrthoDB" id="786188at2759"/>
<evidence type="ECO:0000313" key="4">
    <source>
        <dbReference type="Proteomes" id="UP000652761"/>
    </source>
</evidence>
<evidence type="ECO:0000259" key="2">
    <source>
        <dbReference type="Pfam" id="PF14111"/>
    </source>
</evidence>
<proteinExistence type="predicted"/>
<comment type="caution">
    <text evidence="3">The sequence shown here is derived from an EMBL/GenBank/DDBJ whole genome shotgun (WGS) entry which is preliminary data.</text>
</comment>
<name>A0A843V4L2_COLES</name>
<dbReference type="AlphaFoldDB" id="A0A843V4L2"/>
<dbReference type="EMBL" id="NMUH01001162">
    <property type="protein sequence ID" value="MQL89597.1"/>
    <property type="molecule type" value="Genomic_DNA"/>
</dbReference>
<evidence type="ECO:0000256" key="1">
    <source>
        <dbReference type="SAM" id="MobiDB-lite"/>
    </source>
</evidence>
<feature type="domain" description="DUF4283" evidence="2">
    <location>
        <begin position="73"/>
        <end position="153"/>
    </location>
</feature>
<protein>
    <recommendedName>
        <fullName evidence="2">DUF4283 domain-containing protein</fullName>
    </recommendedName>
</protein>
<evidence type="ECO:0000313" key="3">
    <source>
        <dbReference type="EMBL" id="MQL89597.1"/>
    </source>
</evidence>
<keyword evidence="4" id="KW-1185">Reference proteome</keyword>
<sequence>MLSQGGGPAPPSSASPSFSNPSSLPTKSYARVLADAALFALVSIAVHQPAFTDLGEPAVFFSAEEIAATLKPFQFAIVAKTPYGSPPFQEIKQQLQQRLNLGHDFIITALDNRHLLIRCSSEDDYLCLLMREQLLVKGFLFKFLKWTIDFKCGKEPPIAPVALRTSQLTNATAAYACVELDLLKDKPSKIWIGLGSTAQSFLAVGGRGAAVAVVVEIAERFHILRHLL</sequence>
<feature type="region of interest" description="Disordered" evidence="1">
    <location>
        <begin position="1"/>
        <end position="20"/>
    </location>
</feature>
<dbReference type="Proteomes" id="UP000652761">
    <property type="component" value="Unassembled WGS sequence"/>
</dbReference>
<organism evidence="3 4">
    <name type="scientific">Colocasia esculenta</name>
    <name type="common">Wild taro</name>
    <name type="synonym">Arum esculentum</name>
    <dbReference type="NCBI Taxonomy" id="4460"/>
    <lineage>
        <taxon>Eukaryota</taxon>
        <taxon>Viridiplantae</taxon>
        <taxon>Streptophyta</taxon>
        <taxon>Embryophyta</taxon>
        <taxon>Tracheophyta</taxon>
        <taxon>Spermatophyta</taxon>
        <taxon>Magnoliopsida</taxon>
        <taxon>Liliopsida</taxon>
        <taxon>Araceae</taxon>
        <taxon>Aroideae</taxon>
        <taxon>Colocasieae</taxon>
        <taxon>Colocasia</taxon>
    </lineage>
</organism>
<dbReference type="InterPro" id="IPR025558">
    <property type="entry name" value="DUF4283"/>
</dbReference>
<accession>A0A843V4L2</accession>
<dbReference type="Pfam" id="PF14111">
    <property type="entry name" value="DUF4283"/>
    <property type="match status" value="1"/>
</dbReference>
<reference evidence="3" key="1">
    <citation type="submission" date="2017-07" db="EMBL/GenBank/DDBJ databases">
        <title>Taro Niue Genome Assembly and Annotation.</title>
        <authorList>
            <person name="Atibalentja N."/>
            <person name="Keating K."/>
            <person name="Fields C.J."/>
        </authorList>
    </citation>
    <scope>NUCLEOTIDE SEQUENCE</scope>
    <source>
        <strain evidence="3">Niue_2</strain>
        <tissue evidence="3">Leaf</tissue>
    </source>
</reference>